<dbReference type="Proteomes" id="UP001139559">
    <property type="component" value="Unassembled WGS sequence"/>
</dbReference>
<evidence type="ECO:0000256" key="2">
    <source>
        <dbReference type="ARBA" id="ARBA00023002"/>
    </source>
</evidence>
<dbReference type="PANTHER" id="PTHR44196">
    <property type="entry name" value="DEHYDROGENASE/REDUCTASE SDR FAMILY MEMBER 7B"/>
    <property type="match status" value="1"/>
</dbReference>
<keyword evidence="2" id="KW-0560">Oxidoreductase</keyword>
<evidence type="ECO:0000256" key="1">
    <source>
        <dbReference type="ARBA" id="ARBA00006484"/>
    </source>
</evidence>
<dbReference type="InterPro" id="IPR036291">
    <property type="entry name" value="NAD(P)-bd_dom_sf"/>
</dbReference>
<protein>
    <submittedName>
        <fullName evidence="4">SDR family oxidoreductase</fullName>
    </submittedName>
</protein>
<dbReference type="RefSeq" id="WP_248008650.1">
    <property type="nucleotide sequence ID" value="NZ_JAJHVV010000005.1"/>
</dbReference>
<dbReference type="Pfam" id="PF00106">
    <property type="entry name" value="adh_short"/>
    <property type="match status" value="1"/>
</dbReference>
<dbReference type="InterPro" id="IPR002347">
    <property type="entry name" value="SDR_fam"/>
</dbReference>
<dbReference type="AlphaFoldDB" id="A0A9X2BI01"/>
<evidence type="ECO:0000313" key="4">
    <source>
        <dbReference type="EMBL" id="MCK6263570.1"/>
    </source>
</evidence>
<dbReference type="PANTHER" id="PTHR44196:SF1">
    <property type="entry name" value="DEHYDROGENASE_REDUCTASE SDR FAMILY MEMBER 7B"/>
    <property type="match status" value="1"/>
</dbReference>
<comment type="caution">
    <text evidence="4">The sequence shown here is derived from an EMBL/GenBank/DDBJ whole genome shotgun (WGS) entry which is preliminary data.</text>
</comment>
<dbReference type="PRINTS" id="PR00080">
    <property type="entry name" value="SDRFAMILY"/>
</dbReference>
<evidence type="ECO:0000313" key="5">
    <source>
        <dbReference type="Proteomes" id="UP001139559"/>
    </source>
</evidence>
<dbReference type="GO" id="GO:0016491">
    <property type="term" value="F:oxidoreductase activity"/>
    <property type="evidence" value="ECO:0007669"/>
    <property type="project" value="UniProtKB-KW"/>
</dbReference>
<dbReference type="SUPFAM" id="SSF51735">
    <property type="entry name" value="NAD(P)-binding Rossmann-fold domains"/>
    <property type="match status" value="1"/>
</dbReference>
<sequence>MTYKTILITGATKGIGRALVKDLCQKGYRVFATGRDETQLNSLKDETGCEGVTCDLSNPEKTVELYQLAKAALGNIDVLINNAGMNSRKCAIVDTDLEEFEKQYAVNLRAPYILCRETMKDMVQNKHGYIINVVSTVAKRSNEIMGIYTAMKQGFAGLNNVLMKEAQPHGIKVTAAYPGGTNTEFRDQERPQYMKPESVATMITQLLSNPKDAVVHELTFRPPVELE</sequence>
<dbReference type="EMBL" id="JAJHVV010000005">
    <property type="protein sequence ID" value="MCK6263570.1"/>
    <property type="molecule type" value="Genomic_DNA"/>
</dbReference>
<name>A0A9X2BI01_9VIBR</name>
<organism evidence="4 5">
    <name type="scientific">Vibrio amylolyticus</name>
    <dbReference type="NCBI Taxonomy" id="2847292"/>
    <lineage>
        <taxon>Bacteria</taxon>
        <taxon>Pseudomonadati</taxon>
        <taxon>Pseudomonadota</taxon>
        <taxon>Gammaproteobacteria</taxon>
        <taxon>Vibrionales</taxon>
        <taxon>Vibrionaceae</taxon>
        <taxon>Vibrio</taxon>
    </lineage>
</organism>
<accession>A0A9X2BI01</accession>
<dbReference type="PRINTS" id="PR00081">
    <property type="entry name" value="GDHRDH"/>
</dbReference>
<evidence type="ECO:0000256" key="3">
    <source>
        <dbReference type="RuleBase" id="RU000363"/>
    </source>
</evidence>
<dbReference type="GO" id="GO:0016020">
    <property type="term" value="C:membrane"/>
    <property type="evidence" value="ECO:0007669"/>
    <property type="project" value="TreeGrafter"/>
</dbReference>
<dbReference type="Gene3D" id="3.40.50.720">
    <property type="entry name" value="NAD(P)-binding Rossmann-like Domain"/>
    <property type="match status" value="1"/>
</dbReference>
<gene>
    <name evidence="4" type="ORF">KP803_09830</name>
</gene>
<reference evidence="4" key="1">
    <citation type="submission" date="2021-11" db="EMBL/GenBank/DDBJ databases">
        <title>Vibrio ZSDE26 sp. nov. and Vibrio ZSDZ34 sp. nov., isolated from coastal seawater in Qingdao.</title>
        <authorList>
            <person name="Zhang P."/>
        </authorList>
    </citation>
    <scope>NUCLEOTIDE SEQUENCE</scope>
    <source>
        <strain evidence="4">ZSDE26</strain>
    </source>
</reference>
<proteinExistence type="inferred from homology"/>
<dbReference type="CDD" id="cd05233">
    <property type="entry name" value="SDR_c"/>
    <property type="match status" value="1"/>
</dbReference>
<keyword evidence="5" id="KW-1185">Reference proteome</keyword>
<comment type="similarity">
    <text evidence="1 3">Belongs to the short-chain dehydrogenases/reductases (SDR) family.</text>
</comment>